<evidence type="ECO:0000313" key="2">
    <source>
        <dbReference type="Proteomes" id="UP001652626"/>
    </source>
</evidence>
<keyword evidence="1" id="KW-1133">Transmembrane helix</keyword>
<name>A0A8B8HZL9_VANTA</name>
<dbReference type="GeneID" id="113396525"/>
<dbReference type="PANTHER" id="PTHR36694:SF11">
    <property type="entry name" value="LP21121P-RELATED"/>
    <property type="match status" value="1"/>
</dbReference>
<reference evidence="3" key="1">
    <citation type="submission" date="2025-08" db="UniProtKB">
        <authorList>
            <consortium name="RefSeq"/>
        </authorList>
    </citation>
    <scope>IDENTIFICATION</scope>
    <source>
        <tissue evidence="3">Whole body</tissue>
    </source>
</reference>
<keyword evidence="1" id="KW-0812">Transmembrane</keyword>
<dbReference type="Proteomes" id="UP001652626">
    <property type="component" value="Chromosome 15"/>
</dbReference>
<keyword evidence="1" id="KW-0472">Membrane</keyword>
<feature type="transmembrane region" description="Helical" evidence="1">
    <location>
        <begin position="21"/>
        <end position="41"/>
    </location>
</feature>
<proteinExistence type="predicted"/>
<feature type="transmembrane region" description="Helical" evidence="1">
    <location>
        <begin position="61"/>
        <end position="86"/>
    </location>
</feature>
<gene>
    <name evidence="3" type="primary">LOC113396525</name>
</gene>
<dbReference type="AlphaFoldDB" id="A0A8B8HZL9"/>
<accession>A0A8B8HZL9</accession>
<organism evidence="2 3">
    <name type="scientific">Vanessa tameamea</name>
    <name type="common">Kamehameha butterfly</name>
    <dbReference type="NCBI Taxonomy" id="334116"/>
    <lineage>
        <taxon>Eukaryota</taxon>
        <taxon>Metazoa</taxon>
        <taxon>Ecdysozoa</taxon>
        <taxon>Arthropoda</taxon>
        <taxon>Hexapoda</taxon>
        <taxon>Insecta</taxon>
        <taxon>Pterygota</taxon>
        <taxon>Neoptera</taxon>
        <taxon>Endopterygota</taxon>
        <taxon>Lepidoptera</taxon>
        <taxon>Glossata</taxon>
        <taxon>Ditrysia</taxon>
        <taxon>Papilionoidea</taxon>
        <taxon>Nymphalidae</taxon>
        <taxon>Nymphalinae</taxon>
        <taxon>Vanessa</taxon>
    </lineage>
</organism>
<feature type="transmembrane region" description="Helical" evidence="1">
    <location>
        <begin position="128"/>
        <end position="153"/>
    </location>
</feature>
<protein>
    <submittedName>
        <fullName evidence="3">Uncharacterized protein LOC113396525 isoform X2</fullName>
    </submittedName>
</protein>
<sequence length="175" mass="19495">MGLPHITSFCWCLGLESGTKVIGYVHLVASFSLMILCSLYAESLRGLIGTIDDAGDHIYTIWYKISVGVAVFTVVHVLLAATLLFAVFMRHTAALRGWVWVMMVLYVFSLVYVVVSMTFGFSASGSHIFLSFLEGVVFFGILAYCILCVNSYYLMLRSAEDMEGPQKSDSYHNRD</sequence>
<evidence type="ECO:0000313" key="3">
    <source>
        <dbReference type="RefSeq" id="XP_026490284.2"/>
    </source>
</evidence>
<evidence type="ECO:0000256" key="1">
    <source>
        <dbReference type="SAM" id="Phobius"/>
    </source>
</evidence>
<feature type="transmembrane region" description="Helical" evidence="1">
    <location>
        <begin position="98"/>
        <end position="122"/>
    </location>
</feature>
<dbReference type="RefSeq" id="XP_026490284.2">
    <property type="nucleotide sequence ID" value="XM_026634499.2"/>
</dbReference>
<dbReference type="PANTHER" id="PTHR36694">
    <property type="entry name" value="PASIFLORA 1, ISOFORM A-RELATED"/>
    <property type="match status" value="1"/>
</dbReference>
<keyword evidence="2" id="KW-1185">Reference proteome</keyword>